<accession>A0A8J3W0W6</accession>
<proteinExistence type="predicted"/>
<dbReference type="EMBL" id="BOOG01000031">
    <property type="protein sequence ID" value="GIH71191.1"/>
    <property type="molecule type" value="Genomic_DNA"/>
</dbReference>
<keyword evidence="2" id="KW-1185">Reference proteome</keyword>
<evidence type="ECO:0000313" key="1">
    <source>
        <dbReference type="EMBL" id="GIH71191.1"/>
    </source>
</evidence>
<dbReference type="Proteomes" id="UP000610966">
    <property type="component" value="Unassembled WGS sequence"/>
</dbReference>
<dbReference type="AlphaFoldDB" id="A0A8J3W0W6"/>
<sequence>MRPATPVLFYGFHRGLRRLIGTRHELILRLTEPCSIGINLSGDFLSSTGRGRRMARSAAGFGRDGSIVHRAVPSVPTGEGRDLHMFSTALSTGEVAVGGAARETVAPGRSRWTGRGTA</sequence>
<evidence type="ECO:0000313" key="2">
    <source>
        <dbReference type="Proteomes" id="UP000610966"/>
    </source>
</evidence>
<reference evidence="1" key="1">
    <citation type="submission" date="2021-01" db="EMBL/GenBank/DDBJ databases">
        <title>Whole genome shotgun sequence of Sphaerimonospora thailandensis NBRC 107569.</title>
        <authorList>
            <person name="Komaki H."/>
            <person name="Tamura T."/>
        </authorList>
    </citation>
    <scope>NUCLEOTIDE SEQUENCE</scope>
    <source>
        <strain evidence="1">NBRC 107569</strain>
    </source>
</reference>
<organism evidence="1 2">
    <name type="scientific">Sphaerimonospora thailandensis</name>
    <dbReference type="NCBI Taxonomy" id="795644"/>
    <lineage>
        <taxon>Bacteria</taxon>
        <taxon>Bacillati</taxon>
        <taxon>Actinomycetota</taxon>
        <taxon>Actinomycetes</taxon>
        <taxon>Streptosporangiales</taxon>
        <taxon>Streptosporangiaceae</taxon>
        <taxon>Sphaerimonospora</taxon>
    </lineage>
</organism>
<gene>
    <name evidence="1" type="ORF">Mth01_34440</name>
</gene>
<protein>
    <submittedName>
        <fullName evidence="1">Uncharacterized protein</fullName>
    </submittedName>
</protein>
<comment type="caution">
    <text evidence="1">The sequence shown here is derived from an EMBL/GenBank/DDBJ whole genome shotgun (WGS) entry which is preliminary data.</text>
</comment>
<name>A0A8J3W0W6_9ACTN</name>